<dbReference type="EMBL" id="CP104562">
    <property type="protein sequence ID" value="UXH76215.1"/>
    <property type="molecule type" value="Genomic_DNA"/>
</dbReference>
<evidence type="ECO:0000313" key="13">
    <source>
        <dbReference type="Proteomes" id="UP001064933"/>
    </source>
</evidence>
<dbReference type="PANTHER" id="PTHR24221:SF654">
    <property type="entry name" value="ATP-BINDING CASSETTE SUB-FAMILY B MEMBER 6"/>
    <property type="match status" value="1"/>
</dbReference>
<dbReference type="Gene3D" id="3.40.50.300">
    <property type="entry name" value="P-loop containing nucleotide triphosphate hydrolases"/>
    <property type="match status" value="1"/>
</dbReference>
<keyword evidence="3 9" id="KW-0812">Transmembrane</keyword>
<dbReference type="InterPro" id="IPR011527">
    <property type="entry name" value="ABC1_TM_dom"/>
</dbReference>
<dbReference type="SMART" id="SM00382">
    <property type="entry name" value="AAA"/>
    <property type="match status" value="1"/>
</dbReference>
<gene>
    <name evidence="12" type="ORF">N4261_14170</name>
</gene>
<reference evidence="12" key="1">
    <citation type="submission" date="2022-10" db="EMBL/GenBank/DDBJ databases">
        <title>Characterization and whole genome sequencing of a new Roseateles species, isolated from fresh water.</title>
        <authorList>
            <person name="Guliayeva D.Y."/>
            <person name="Akhremchuk A.E."/>
            <person name="Sikolenko M.A."/>
            <person name="Valentovich L.N."/>
            <person name="Sidarenka A.V."/>
        </authorList>
    </citation>
    <scope>NUCLEOTIDE SEQUENCE</scope>
    <source>
        <strain evidence="12">BIM B-1768</strain>
    </source>
</reference>
<dbReference type="SUPFAM" id="SSF52540">
    <property type="entry name" value="P-loop containing nucleoside triphosphate hydrolases"/>
    <property type="match status" value="1"/>
</dbReference>
<evidence type="ECO:0000256" key="2">
    <source>
        <dbReference type="ARBA" id="ARBA00022475"/>
    </source>
</evidence>
<accession>A0ABY6AUG7</accession>
<dbReference type="InterPro" id="IPR003439">
    <property type="entry name" value="ABC_transporter-like_ATP-bd"/>
</dbReference>
<feature type="transmembrane region" description="Helical" evidence="9">
    <location>
        <begin position="178"/>
        <end position="196"/>
    </location>
</feature>
<evidence type="ECO:0000256" key="6">
    <source>
        <dbReference type="ARBA" id="ARBA00022989"/>
    </source>
</evidence>
<feature type="domain" description="ABC transporter" evidence="10">
    <location>
        <begin position="356"/>
        <end position="588"/>
    </location>
</feature>
<keyword evidence="5" id="KW-0067">ATP-binding</keyword>
<evidence type="ECO:0000256" key="3">
    <source>
        <dbReference type="ARBA" id="ARBA00022692"/>
    </source>
</evidence>
<keyword evidence="7 9" id="KW-0472">Membrane</keyword>
<dbReference type="InterPro" id="IPR005898">
    <property type="entry name" value="Cyc_pep_transpt_SyrD/YojI"/>
</dbReference>
<evidence type="ECO:0000256" key="4">
    <source>
        <dbReference type="ARBA" id="ARBA00022741"/>
    </source>
</evidence>
<proteinExistence type="predicted"/>
<keyword evidence="4" id="KW-0547">Nucleotide-binding</keyword>
<dbReference type="Proteomes" id="UP001064933">
    <property type="component" value="Chromosome"/>
</dbReference>
<dbReference type="InterPro" id="IPR027417">
    <property type="entry name" value="P-loop_NTPase"/>
</dbReference>
<feature type="transmembrane region" description="Helical" evidence="9">
    <location>
        <begin position="74"/>
        <end position="93"/>
    </location>
</feature>
<protein>
    <submittedName>
        <fullName evidence="12">Cyclic peptide export ABC transporter</fullName>
    </submittedName>
</protein>
<dbReference type="CDD" id="cd03228">
    <property type="entry name" value="ABCC_MRP_Like"/>
    <property type="match status" value="1"/>
</dbReference>
<keyword evidence="2" id="KW-1003">Cell membrane</keyword>
<dbReference type="Gene3D" id="1.20.1560.10">
    <property type="entry name" value="ABC transporter type 1, transmembrane domain"/>
    <property type="match status" value="1"/>
</dbReference>
<organism evidence="12 13">
    <name type="scientific">Roseateles amylovorans</name>
    <dbReference type="NCBI Taxonomy" id="2978473"/>
    <lineage>
        <taxon>Bacteria</taxon>
        <taxon>Pseudomonadati</taxon>
        <taxon>Pseudomonadota</taxon>
        <taxon>Betaproteobacteria</taxon>
        <taxon>Burkholderiales</taxon>
        <taxon>Sphaerotilaceae</taxon>
        <taxon>Roseateles</taxon>
    </lineage>
</organism>
<evidence type="ECO:0000259" key="10">
    <source>
        <dbReference type="PROSITE" id="PS50893"/>
    </source>
</evidence>
<dbReference type="Pfam" id="PF00005">
    <property type="entry name" value="ABC_tran"/>
    <property type="match status" value="1"/>
</dbReference>
<dbReference type="PROSITE" id="PS50893">
    <property type="entry name" value="ABC_TRANSPORTER_2"/>
    <property type="match status" value="1"/>
</dbReference>
<evidence type="ECO:0000259" key="11">
    <source>
        <dbReference type="PROSITE" id="PS50929"/>
    </source>
</evidence>
<keyword evidence="13" id="KW-1185">Reference proteome</keyword>
<feature type="transmembrane region" description="Helical" evidence="9">
    <location>
        <begin position="150"/>
        <end position="172"/>
    </location>
</feature>
<evidence type="ECO:0000256" key="9">
    <source>
        <dbReference type="SAM" id="Phobius"/>
    </source>
</evidence>
<dbReference type="InterPro" id="IPR036640">
    <property type="entry name" value="ABC1_TM_sf"/>
</dbReference>
<evidence type="ECO:0000256" key="7">
    <source>
        <dbReference type="ARBA" id="ARBA00023136"/>
    </source>
</evidence>
<keyword evidence="6 9" id="KW-1133">Transmembrane helix</keyword>
<comment type="subcellular location">
    <subcellularLocation>
        <location evidence="1">Cell membrane</location>
        <topology evidence="1">Multi-pass membrane protein</topology>
    </subcellularLocation>
</comment>
<name>A0ABY6AUG7_9BURK</name>
<dbReference type="InterPro" id="IPR039421">
    <property type="entry name" value="Type_1_exporter"/>
</dbReference>
<evidence type="ECO:0000256" key="5">
    <source>
        <dbReference type="ARBA" id="ARBA00022840"/>
    </source>
</evidence>
<evidence type="ECO:0000313" key="12">
    <source>
        <dbReference type="EMBL" id="UXH76215.1"/>
    </source>
</evidence>
<dbReference type="Pfam" id="PF00664">
    <property type="entry name" value="ABC_membrane"/>
    <property type="match status" value="1"/>
</dbReference>
<feature type="region of interest" description="Disordered" evidence="8">
    <location>
        <begin position="1"/>
        <end position="29"/>
    </location>
</feature>
<evidence type="ECO:0000256" key="8">
    <source>
        <dbReference type="SAM" id="MobiDB-lite"/>
    </source>
</evidence>
<dbReference type="PROSITE" id="PS50929">
    <property type="entry name" value="ABC_TM1F"/>
    <property type="match status" value="1"/>
</dbReference>
<dbReference type="NCBIfam" id="TIGR01194">
    <property type="entry name" value="cyc_pep_trnsptr"/>
    <property type="match status" value="1"/>
</dbReference>
<feature type="region of interest" description="Disordered" evidence="8">
    <location>
        <begin position="568"/>
        <end position="598"/>
    </location>
</feature>
<feature type="domain" description="ABC transmembrane type-1" evidence="11">
    <location>
        <begin position="33"/>
        <end position="319"/>
    </location>
</feature>
<evidence type="ECO:0000256" key="1">
    <source>
        <dbReference type="ARBA" id="ARBA00004651"/>
    </source>
</evidence>
<sequence>MNTSPVPDPATASASASATPDPSRKASTTGGEVSALLRPFLPWLLVSMVTGLAAGAATVALLGTINTVLHRPGGLAGGLLLTFVALCVVALVGRATSSMSTNLVGQRLVAQVRKTLARKILTAPIDALERYRTHRLMPVLTGDVDMISDAAFVLSSAVIALAITLGCLGYLAWLSAPLFGLLLVALVIGVGVQTWAQARGIRGFHKARDAEEQLHKAYRAISDGAKELRMHRQRRAGMYGGQIEGTVDRIQEINRRAIGTYVLATAFGSALFFLLIALILGWAAWRSMAPAVLSGFVLVLLFLKGPLDQIASAVPGIGRARVAFQRIADMSARFATPEPFLDLNTPGEAAVLADTIALRGVRYAFAKPEGGEAFVLGPVDLTLRRGEMVFIVGDNGSGKTTLVKLLLGLYAPQQGEVLLDGVPVTDQTRDHYRQLYTTVFSDFYLFEDLAAQAGQGGSLPARALPYLERLEIAHKVSVKDGSFSTVDLSTGQRKRLALVHAYLEGRPVLVFDEWAADQDPTFRHLFYTELLPELRDQGHLVIVVSHDDRYFHLADRVLRMNNGALLESPGSAAESADQVGGRGLRGDVPRPTRAGAAA</sequence>
<feature type="compositionally biased region" description="Low complexity" evidence="8">
    <location>
        <begin position="1"/>
        <end position="21"/>
    </location>
</feature>
<dbReference type="SUPFAM" id="SSF90123">
    <property type="entry name" value="ABC transporter transmembrane region"/>
    <property type="match status" value="1"/>
</dbReference>
<dbReference type="PANTHER" id="PTHR24221">
    <property type="entry name" value="ATP-BINDING CASSETTE SUB-FAMILY B"/>
    <property type="match status" value="1"/>
</dbReference>
<dbReference type="InterPro" id="IPR003593">
    <property type="entry name" value="AAA+_ATPase"/>
</dbReference>
<feature type="transmembrane region" description="Helical" evidence="9">
    <location>
        <begin position="258"/>
        <end position="279"/>
    </location>
</feature>
<feature type="transmembrane region" description="Helical" evidence="9">
    <location>
        <begin position="40"/>
        <end position="62"/>
    </location>
</feature>